<keyword evidence="2" id="KW-0479">Metal-binding</keyword>
<evidence type="ECO:0000313" key="6">
    <source>
        <dbReference type="EMBL" id="MBR0661241.1"/>
    </source>
</evidence>
<dbReference type="PROSITE" id="PS00197">
    <property type="entry name" value="2FE2S_FER_1"/>
    <property type="match status" value="1"/>
</dbReference>
<reference evidence="7 8" key="2">
    <citation type="submission" date="2020-02" db="EMBL/GenBank/DDBJ databases">
        <authorList>
            <person name="Sun Q."/>
            <person name="Inoue M."/>
        </authorList>
    </citation>
    <scope>NUCLEOTIDE SEQUENCE [LARGE SCALE GENOMIC DNA]</scope>
    <source>
        <strain evidence="7 8">KCTC 22478</strain>
    </source>
</reference>
<dbReference type="CDD" id="cd00207">
    <property type="entry name" value="fer2"/>
    <property type="match status" value="1"/>
</dbReference>
<dbReference type="Pfam" id="PF01799">
    <property type="entry name" value="Fer2_2"/>
    <property type="match status" value="1"/>
</dbReference>
<feature type="domain" description="2Fe-2S ferredoxin-type" evidence="5">
    <location>
        <begin position="1"/>
        <end position="76"/>
    </location>
</feature>
<dbReference type="EMBL" id="JAAVUP010000011">
    <property type="protein sequence ID" value="NKE19540.1"/>
    <property type="molecule type" value="Genomic_DNA"/>
</dbReference>
<dbReference type="PROSITE" id="PS51085">
    <property type="entry name" value="2FE2S_FER_2"/>
    <property type="match status" value="1"/>
</dbReference>
<evidence type="ECO:0000259" key="5">
    <source>
        <dbReference type="PROSITE" id="PS51085"/>
    </source>
</evidence>
<dbReference type="InterPro" id="IPR006058">
    <property type="entry name" value="2Fe2S_fd_BS"/>
</dbReference>
<accession>A0A9X9WLN1</accession>
<dbReference type="SUPFAM" id="SSF47741">
    <property type="entry name" value="CO dehydrogenase ISP C-domain like"/>
    <property type="match status" value="1"/>
</dbReference>
<dbReference type="InterPro" id="IPR008274">
    <property type="entry name" value="AldOxase/xan_DH_MoCoBD1"/>
</dbReference>
<dbReference type="EMBL" id="JAAEDK010000047">
    <property type="protein sequence ID" value="MBR0661241.1"/>
    <property type="molecule type" value="Genomic_DNA"/>
</dbReference>
<dbReference type="InterPro" id="IPR037165">
    <property type="entry name" value="AldOxase/xan_DH_Mopterin-bd_sf"/>
</dbReference>
<dbReference type="Proteomes" id="UP001138708">
    <property type="component" value="Unassembled WGS sequence"/>
</dbReference>
<dbReference type="Pfam" id="PF01315">
    <property type="entry name" value="Ald_Xan_dh_C"/>
    <property type="match status" value="1"/>
</dbReference>
<dbReference type="PANTHER" id="PTHR11908">
    <property type="entry name" value="XANTHINE DEHYDROGENASE"/>
    <property type="match status" value="1"/>
</dbReference>
<dbReference type="Pfam" id="PF02738">
    <property type="entry name" value="MoCoBD_1"/>
    <property type="match status" value="1"/>
</dbReference>
<sequence>MTVLTVNGTRHEVDADPFAPLSDTLREGLGLTGTKEGCNAGDCGACTVLMDGAQVCACLVATAQAEGAEITTVEADDPLLDTLRAAFLARGAAQCGICTPGMLMAALDLLRRNATPDRRAVEDALGGVLCRCTGYLQIIDAVLDAARGDVAPGATDGRVGTSLPRVDGAPKVAGTERYGADAAPEDALWLRAVRSPHAHARFTLGDLDAARDRLDLVAILSARDVPGRNAFGIMPDLKDQPVFAEGYVRYRGEAVLGLLGTREAVAAVRDADLPIAWEVLPALSGVAAARAQDAVQLHAHAPGNILVRGHLRRGDVEAALAASPVSADGTFRTAFVEHAYIEPEAGYAQPGEDGAMTIAACTQAPVMDREETARVLGVPDESVRIIPTACGGGFGGKLDVSVQPLLAVAARVTNRPVRMVYSRAESMASSTKRHPAILRARMAADTEGRFTAFALDGDFNTGAYASWGPTVANRVPVHASGPYRVPNVLNRTRAVYTNDTPAGAFRGFGVPQAAIATEALVDDLALALGMDRWEIRRRNAIGKGDTTPSGQVLHASAGLPDCLDALKADWDAMLARVAAHNATHRRLRLGAGIACMWYGCGNTALSNPSTMRITLARDGTLTLFNGAVDIGQGSTTVIGQIAADALGLPIAALRQVVGDTALTPDAGKTSASRQTFVSGRAAQDTAKALRARILALANAGDGARLSLDGTRLTVADAHTTRVLDLAALDADLTAEARYDPPTVTLDADGQGVPYATYGFAAQVALVRVDTALGTVKVEEIVVAQDVGRAVNPLLVTGQIHGGVAQGLGLALMEEFIPGRTENLHDYLIPTAGDMPRIRIHLVEDPEPEGPFGAKGVGEPALVPTAPAILSAIRHATGVRMTEVPVLPHRLMERLGGGEPPPIPLPSLAFGD</sequence>
<dbReference type="AlphaFoldDB" id="A0A9X9WLN1"/>
<comment type="similarity">
    <text evidence="1">Belongs to the xanthine dehydrogenase family.</text>
</comment>
<keyword evidence="3" id="KW-0560">Oxidoreductase</keyword>
<gene>
    <name evidence="7" type="ORF">GWK15_21465</name>
    <name evidence="6" type="ORF">GXW75_18445</name>
</gene>
<evidence type="ECO:0000256" key="1">
    <source>
        <dbReference type="ARBA" id="ARBA00006849"/>
    </source>
</evidence>
<dbReference type="SMART" id="SM01008">
    <property type="entry name" value="Ald_Xan_dh_C"/>
    <property type="match status" value="1"/>
</dbReference>
<dbReference type="InterPro" id="IPR002888">
    <property type="entry name" value="2Fe-2S-bd"/>
</dbReference>
<dbReference type="Gene3D" id="3.10.20.30">
    <property type="match status" value="1"/>
</dbReference>
<dbReference type="GO" id="GO:0051537">
    <property type="term" value="F:2 iron, 2 sulfur cluster binding"/>
    <property type="evidence" value="ECO:0007669"/>
    <property type="project" value="InterPro"/>
</dbReference>
<dbReference type="SUPFAM" id="SSF54665">
    <property type="entry name" value="CO dehydrogenase molybdoprotein N-domain-like"/>
    <property type="match status" value="1"/>
</dbReference>
<reference evidence="6" key="3">
    <citation type="journal article" date="2021" name="Syst. Appl. Microbiol.">
        <title>Roseomonas hellenica sp. nov., isolated from roots of wild-growing Alkanna tinctoria.</title>
        <authorList>
            <person name="Rat A."/>
            <person name="Naranjo H.D."/>
            <person name="Lebbe L."/>
            <person name="Cnockaert M."/>
            <person name="Krigas N."/>
            <person name="Grigoriadou K."/>
            <person name="Maloupa E."/>
            <person name="Willems A."/>
        </authorList>
    </citation>
    <scope>NUCLEOTIDE SEQUENCE</scope>
    <source>
        <strain evidence="6">LMG 31161</strain>
    </source>
</reference>
<reference evidence="6" key="1">
    <citation type="submission" date="2020-01" db="EMBL/GenBank/DDBJ databases">
        <authorList>
            <person name="Rat A."/>
        </authorList>
    </citation>
    <scope>NUCLEOTIDE SEQUENCE</scope>
    <source>
        <strain evidence="6">LMG 31161</strain>
    </source>
</reference>
<keyword evidence="8" id="KW-1185">Reference proteome</keyword>
<dbReference type="InterPro" id="IPR036856">
    <property type="entry name" value="Ald_Oxase/Xan_DH_a/b_sf"/>
</dbReference>
<proteinExistence type="inferred from homology"/>
<dbReference type="SUPFAM" id="SSF54292">
    <property type="entry name" value="2Fe-2S ferredoxin-like"/>
    <property type="match status" value="1"/>
</dbReference>
<evidence type="ECO:0000313" key="9">
    <source>
        <dbReference type="Proteomes" id="UP001138708"/>
    </source>
</evidence>
<dbReference type="InterPro" id="IPR001041">
    <property type="entry name" value="2Fe-2S_ferredoxin-type"/>
</dbReference>
<name>A0A9X9WLN1_9PROT</name>
<dbReference type="GO" id="GO:0005506">
    <property type="term" value="F:iron ion binding"/>
    <property type="evidence" value="ECO:0007669"/>
    <property type="project" value="InterPro"/>
</dbReference>
<protein>
    <submittedName>
        <fullName evidence="6">Molybdopterin-dependent oxidoreductase</fullName>
    </submittedName>
</protein>
<dbReference type="Gene3D" id="1.10.150.120">
    <property type="entry name" value="[2Fe-2S]-binding domain"/>
    <property type="match status" value="1"/>
</dbReference>
<dbReference type="Pfam" id="PF00111">
    <property type="entry name" value="Fer2"/>
    <property type="match status" value="1"/>
</dbReference>
<evidence type="ECO:0000256" key="4">
    <source>
        <dbReference type="ARBA" id="ARBA00023004"/>
    </source>
</evidence>
<evidence type="ECO:0000313" key="7">
    <source>
        <dbReference type="EMBL" id="NKE19540.1"/>
    </source>
</evidence>
<evidence type="ECO:0000256" key="3">
    <source>
        <dbReference type="ARBA" id="ARBA00023002"/>
    </source>
</evidence>
<dbReference type="InterPro" id="IPR036884">
    <property type="entry name" value="2Fe-2S-bd_dom_sf"/>
</dbReference>
<dbReference type="InterPro" id="IPR036010">
    <property type="entry name" value="2Fe-2S_ferredoxin-like_sf"/>
</dbReference>
<dbReference type="InterPro" id="IPR012675">
    <property type="entry name" value="Beta-grasp_dom_sf"/>
</dbReference>
<dbReference type="InterPro" id="IPR016208">
    <property type="entry name" value="Ald_Oxase/xanthine_DH-like"/>
</dbReference>
<dbReference type="Gene3D" id="3.90.1170.50">
    <property type="entry name" value="Aldehyde oxidase/xanthine dehydrogenase, a/b hammerhead"/>
    <property type="match status" value="1"/>
</dbReference>
<comment type="caution">
    <text evidence="6">The sequence shown here is derived from an EMBL/GenBank/DDBJ whole genome shotgun (WGS) entry which is preliminary data.</text>
</comment>
<organism evidence="6 9">
    <name type="scientific">Neoroseomonas oryzicola</name>
    <dbReference type="NCBI Taxonomy" id="535904"/>
    <lineage>
        <taxon>Bacteria</taxon>
        <taxon>Pseudomonadati</taxon>
        <taxon>Pseudomonadota</taxon>
        <taxon>Alphaproteobacteria</taxon>
        <taxon>Acetobacterales</taxon>
        <taxon>Acetobacteraceae</taxon>
        <taxon>Neoroseomonas</taxon>
    </lineage>
</organism>
<dbReference type="Pfam" id="PF20256">
    <property type="entry name" value="MoCoBD_2"/>
    <property type="match status" value="1"/>
</dbReference>
<keyword evidence="4" id="KW-0408">Iron</keyword>
<dbReference type="InterPro" id="IPR046867">
    <property type="entry name" value="AldOxase/xan_DH_MoCoBD2"/>
</dbReference>
<dbReference type="PANTHER" id="PTHR11908:SF157">
    <property type="entry name" value="XANTHINE DEHYDROGENASE SUBUNIT D-RELATED"/>
    <property type="match status" value="1"/>
</dbReference>
<dbReference type="InterPro" id="IPR000674">
    <property type="entry name" value="Ald_Oxase/Xan_DH_a/b"/>
</dbReference>
<dbReference type="RefSeq" id="WP_168043451.1">
    <property type="nucleotide sequence ID" value="NZ_JAAEDK010000047.1"/>
</dbReference>
<dbReference type="SUPFAM" id="SSF56003">
    <property type="entry name" value="Molybdenum cofactor-binding domain"/>
    <property type="match status" value="1"/>
</dbReference>
<dbReference type="GO" id="GO:0016491">
    <property type="term" value="F:oxidoreductase activity"/>
    <property type="evidence" value="ECO:0007669"/>
    <property type="project" value="UniProtKB-KW"/>
</dbReference>
<evidence type="ECO:0000313" key="8">
    <source>
        <dbReference type="Proteomes" id="UP000746741"/>
    </source>
</evidence>
<dbReference type="Gene3D" id="3.30.365.10">
    <property type="entry name" value="Aldehyde oxidase/xanthine dehydrogenase, molybdopterin binding domain"/>
    <property type="match status" value="4"/>
</dbReference>
<evidence type="ECO:0000256" key="2">
    <source>
        <dbReference type="ARBA" id="ARBA00022723"/>
    </source>
</evidence>
<dbReference type="Proteomes" id="UP000746741">
    <property type="component" value="Unassembled WGS sequence"/>
</dbReference>